<dbReference type="OrthoDB" id="274828at2759"/>
<accession>A0A1Y1I8L1</accession>
<evidence type="ECO:0000313" key="2">
    <source>
        <dbReference type="Proteomes" id="UP000054558"/>
    </source>
</evidence>
<gene>
    <name evidence="1" type="ORF">KFL_002810010</name>
</gene>
<reference evidence="1 2" key="1">
    <citation type="journal article" date="2014" name="Nat. Commun.">
        <title>Klebsormidium flaccidum genome reveals primary factors for plant terrestrial adaptation.</title>
        <authorList>
            <person name="Hori K."/>
            <person name="Maruyama F."/>
            <person name="Fujisawa T."/>
            <person name="Togashi T."/>
            <person name="Yamamoto N."/>
            <person name="Seo M."/>
            <person name="Sato S."/>
            <person name="Yamada T."/>
            <person name="Mori H."/>
            <person name="Tajima N."/>
            <person name="Moriyama T."/>
            <person name="Ikeuchi M."/>
            <person name="Watanabe M."/>
            <person name="Wada H."/>
            <person name="Kobayashi K."/>
            <person name="Saito M."/>
            <person name="Masuda T."/>
            <person name="Sasaki-Sekimoto Y."/>
            <person name="Mashiguchi K."/>
            <person name="Awai K."/>
            <person name="Shimojima M."/>
            <person name="Masuda S."/>
            <person name="Iwai M."/>
            <person name="Nobusawa T."/>
            <person name="Narise T."/>
            <person name="Kondo S."/>
            <person name="Saito H."/>
            <person name="Sato R."/>
            <person name="Murakawa M."/>
            <person name="Ihara Y."/>
            <person name="Oshima-Yamada Y."/>
            <person name="Ohtaka K."/>
            <person name="Satoh M."/>
            <person name="Sonobe K."/>
            <person name="Ishii M."/>
            <person name="Ohtani R."/>
            <person name="Kanamori-Sato M."/>
            <person name="Honoki R."/>
            <person name="Miyazaki D."/>
            <person name="Mochizuki H."/>
            <person name="Umetsu J."/>
            <person name="Higashi K."/>
            <person name="Shibata D."/>
            <person name="Kamiya Y."/>
            <person name="Sato N."/>
            <person name="Nakamura Y."/>
            <person name="Tabata S."/>
            <person name="Ida S."/>
            <person name="Kurokawa K."/>
            <person name="Ohta H."/>
        </authorList>
    </citation>
    <scope>NUCLEOTIDE SEQUENCE [LARGE SCALE GENOMIC DNA]</scope>
    <source>
        <strain evidence="1 2">NIES-2285</strain>
    </source>
</reference>
<proteinExistence type="predicted"/>
<organism evidence="1 2">
    <name type="scientific">Klebsormidium nitens</name>
    <name type="common">Green alga</name>
    <name type="synonym">Ulothrix nitens</name>
    <dbReference type="NCBI Taxonomy" id="105231"/>
    <lineage>
        <taxon>Eukaryota</taxon>
        <taxon>Viridiplantae</taxon>
        <taxon>Streptophyta</taxon>
        <taxon>Klebsormidiophyceae</taxon>
        <taxon>Klebsormidiales</taxon>
        <taxon>Klebsormidiaceae</taxon>
        <taxon>Klebsormidium</taxon>
    </lineage>
</organism>
<sequence length="125" mass="13789">MLGVNSWFGTSAYGDVNEENTKTRRMDAGEMRLPILFLDSDSLFWRDGVVKSSCWQVHAFGHLDGDLGLKNGVVVAAASESLGLPADVRDTPGVYKDVRKMVHRFDREETGAILTKVLLCVSLET</sequence>
<evidence type="ECO:0000313" key="1">
    <source>
        <dbReference type="EMBL" id="GAQ86292.1"/>
    </source>
</evidence>
<keyword evidence="2" id="KW-1185">Reference proteome</keyword>
<name>A0A1Y1I8L1_KLENI</name>
<dbReference type="AlphaFoldDB" id="A0A1Y1I8L1"/>
<protein>
    <submittedName>
        <fullName evidence="1">Uncharacterized protein</fullName>
    </submittedName>
</protein>
<dbReference type="EMBL" id="DF237230">
    <property type="protein sequence ID" value="GAQ86292.1"/>
    <property type="molecule type" value="Genomic_DNA"/>
</dbReference>
<dbReference type="Proteomes" id="UP000054558">
    <property type="component" value="Unassembled WGS sequence"/>
</dbReference>